<name>A0A372JSB2_9ACTN</name>
<dbReference type="EMBL" id="QURH01000105">
    <property type="protein sequence ID" value="RFU42686.1"/>
    <property type="molecule type" value="Genomic_DNA"/>
</dbReference>
<dbReference type="OrthoDB" id="1494347at2"/>
<protein>
    <recommendedName>
        <fullName evidence="3">DUF4760 domain-containing protein</fullName>
    </recommendedName>
</protein>
<dbReference type="Proteomes" id="UP000261811">
    <property type="component" value="Unassembled WGS sequence"/>
</dbReference>
<sequence length="177" mass="19798">MITLAVTITLAFAGYVATYLNGLRLAQRQGRLARINSQLSDFYGPLLALAEANGRTFDAFVERHARPGGVSPFADKTPPTEHELAEWRLWVMSVFLPNIQAMRDLVIQHADLINESEMPPFLLQLAAHVSGYEVTVARWEAGSHDRHLSVASYPHEVLAYAREGFSRLKREQGRLLG</sequence>
<comment type="caution">
    <text evidence="1">The sequence shown here is derived from an EMBL/GenBank/DDBJ whole genome shotgun (WGS) entry which is preliminary data.</text>
</comment>
<keyword evidence="2" id="KW-1185">Reference proteome</keyword>
<dbReference type="AlphaFoldDB" id="A0A372JSB2"/>
<dbReference type="RefSeq" id="WP_117356368.1">
    <property type="nucleotide sequence ID" value="NZ_QURH01000105.1"/>
</dbReference>
<evidence type="ECO:0000313" key="2">
    <source>
        <dbReference type="Proteomes" id="UP000261811"/>
    </source>
</evidence>
<reference evidence="1 2" key="1">
    <citation type="submission" date="2018-08" db="EMBL/GenBank/DDBJ databases">
        <title>Actinomadura jelena sp. nov., a novel Actinomycete isolated from soil in Chad.</title>
        <authorList>
            <person name="Shi L."/>
        </authorList>
    </citation>
    <scope>NUCLEOTIDE SEQUENCE [LARGE SCALE GENOMIC DNA]</scope>
    <source>
        <strain evidence="1 2">NEAU-G17</strain>
    </source>
</reference>
<evidence type="ECO:0000313" key="1">
    <source>
        <dbReference type="EMBL" id="RFU42686.1"/>
    </source>
</evidence>
<organism evidence="1 2">
    <name type="scientific">Actinomadura logoneensis</name>
    <dbReference type="NCBI Taxonomy" id="2293572"/>
    <lineage>
        <taxon>Bacteria</taxon>
        <taxon>Bacillati</taxon>
        <taxon>Actinomycetota</taxon>
        <taxon>Actinomycetes</taxon>
        <taxon>Streptosporangiales</taxon>
        <taxon>Thermomonosporaceae</taxon>
        <taxon>Actinomadura</taxon>
    </lineage>
</organism>
<proteinExistence type="predicted"/>
<evidence type="ECO:0008006" key="3">
    <source>
        <dbReference type="Google" id="ProtNLM"/>
    </source>
</evidence>
<gene>
    <name evidence="1" type="ORF">DZF91_05260</name>
</gene>
<accession>A0A372JSB2</accession>